<evidence type="ECO:0000313" key="11">
    <source>
        <dbReference type="Proteomes" id="UP001596116"/>
    </source>
</evidence>
<evidence type="ECO:0000256" key="1">
    <source>
        <dbReference type="ARBA" id="ARBA00004429"/>
    </source>
</evidence>
<evidence type="ECO:0000256" key="6">
    <source>
        <dbReference type="ARBA" id="ARBA00022989"/>
    </source>
</evidence>
<evidence type="ECO:0000256" key="7">
    <source>
        <dbReference type="ARBA" id="ARBA00023136"/>
    </source>
</evidence>
<keyword evidence="5 8" id="KW-0812">Transmembrane</keyword>
<dbReference type="Proteomes" id="UP001596116">
    <property type="component" value="Unassembled WGS sequence"/>
</dbReference>
<dbReference type="EMBL" id="JBHPON010000001">
    <property type="protein sequence ID" value="MFC6034335.1"/>
    <property type="molecule type" value="Genomic_DNA"/>
</dbReference>
<dbReference type="Gene3D" id="1.10.3720.10">
    <property type="entry name" value="MetI-like"/>
    <property type="match status" value="2"/>
</dbReference>
<feature type="transmembrane region" description="Helical" evidence="8">
    <location>
        <begin position="138"/>
        <end position="158"/>
    </location>
</feature>
<proteinExistence type="predicted"/>
<keyword evidence="6 8" id="KW-1133">Transmembrane helix</keyword>
<feature type="transmembrane region" description="Helical" evidence="8">
    <location>
        <begin position="234"/>
        <end position="252"/>
    </location>
</feature>
<keyword evidence="3" id="KW-1003">Cell membrane</keyword>
<evidence type="ECO:0000259" key="9">
    <source>
        <dbReference type="PROSITE" id="PS50928"/>
    </source>
</evidence>
<evidence type="ECO:0000256" key="8">
    <source>
        <dbReference type="SAM" id="Phobius"/>
    </source>
</evidence>
<feature type="transmembrane region" description="Helical" evidence="8">
    <location>
        <begin position="499"/>
        <end position="521"/>
    </location>
</feature>
<comment type="caution">
    <text evidence="10">The sequence shown here is derived from an EMBL/GenBank/DDBJ whole genome shotgun (WGS) entry which is preliminary data.</text>
</comment>
<feature type="domain" description="ABC transmembrane type-1" evidence="9">
    <location>
        <begin position="55"/>
        <end position="255"/>
    </location>
</feature>
<reference evidence="10 11" key="1">
    <citation type="submission" date="2024-09" db="EMBL/GenBank/DDBJ databases">
        <authorList>
            <person name="Zhang Z.-H."/>
        </authorList>
    </citation>
    <scope>NUCLEOTIDE SEQUENCE [LARGE SCALE GENOMIC DNA]</scope>
    <source>
        <strain evidence="10 11">HHTR114</strain>
    </source>
</reference>
<feature type="domain" description="ABC transmembrane type-1" evidence="9">
    <location>
        <begin position="323"/>
        <end position="521"/>
    </location>
</feature>
<feature type="transmembrane region" description="Helical" evidence="8">
    <location>
        <begin position="388"/>
        <end position="405"/>
    </location>
</feature>
<feature type="transmembrane region" description="Helical" evidence="8">
    <location>
        <begin position="449"/>
        <end position="466"/>
    </location>
</feature>
<feature type="transmembrane region" description="Helical" evidence="8">
    <location>
        <begin position="358"/>
        <end position="382"/>
    </location>
</feature>
<dbReference type="PROSITE" id="PS50928">
    <property type="entry name" value="ABC_TM1"/>
    <property type="match status" value="2"/>
</dbReference>
<evidence type="ECO:0000256" key="2">
    <source>
        <dbReference type="ARBA" id="ARBA00022448"/>
    </source>
</evidence>
<accession>A0ABW1KSX3</accession>
<feature type="transmembrane region" description="Helical" evidence="8">
    <location>
        <begin position="90"/>
        <end position="110"/>
    </location>
</feature>
<comment type="subcellular location">
    <subcellularLocation>
        <location evidence="1">Cell inner membrane</location>
        <topology evidence="1">Multi-pass membrane protein</topology>
    </subcellularLocation>
</comment>
<dbReference type="InterPro" id="IPR035906">
    <property type="entry name" value="MetI-like_sf"/>
</dbReference>
<gene>
    <name evidence="10" type="ORF">ACFMB1_02200</name>
</gene>
<dbReference type="InterPro" id="IPR000515">
    <property type="entry name" value="MetI-like"/>
</dbReference>
<dbReference type="CDD" id="cd06261">
    <property type="entry name" value="TM_PBP2"/>
    <property type="match status" value="2"/>
</dbReference>
<feature type="transmembrane region" description="Helical" evidence="8">
    <location>
        <begin position="324"/>
        <end position="346"/>
    </location>
</feature>
<dbReference type="PANTHER" id="PTHR43357">
    <property type="entry name" value="INNER MEMBRANE ABC TRANSPORTER PERMEASE PROTEIN YDCV"/>
    <property type="match status" value="1"/>
</dbReference>
<evidence type="ECO:0000256" key="3">
    <source>
        <dbReference type="ARBA" id="ARBA00022475"/>
    </source>
</evidence>
<feature type="transmembrane region" description="Helical" evidence="8">
    <location>
        <begin position="283"/>
        <end position="304"/>
    </location>
</feature>
<keyword evidence="7 8" id="KW-0472">Membrane</keyword>
<keyword evidence="11" id="KW-1185">Reference proteome</keyword>
<feature type="transmembrane region" description="Helical" evidence="8">
    <location>
        <begin position="57"/>
        <end position="83"/>
    </location>
</feature>
<dbReference type="PANTHER" id="PTHR43357:SF3">
    <property type="entry name" value="FE(3+)-TRANSPORT SYSTEM PERMEASE PROTEIN FBPB 2"/>
    <property type="match status" value="1"/>
</dbReference>
<sequence length="542" mass="56087">MRQRRAKSGGWRGAAVILLIALAAAVPIAAVLAGSTGGDGTGPDLFMTGLGLRYLTTTLFLCGLAGLGAGLIGAGASLLVSLAEFPGRRMLAIALALPFAIPAYVAAYAYGDIFGPFGPVADVLGAAALPEIRSLPGAAFVLMLTTYPYVYLAMRASLSARSGALMEAARALGASPLRASLGVLLTASRPAFFGGLALALMEIAADYGVADFFGVPTLSVGIFRTWYGRGDLTGAMQLATGLFLVALMLVLMESASRKGRASEDVRAQRKAQRLKLSPLHGSLAFFLCLLPVFFGFIAPAGLLLSKLQPEMNPIIMRNLAEASANTALIACAGAVIALFLSLLLAYGARAARGRAIKFALRAATLGYAVPGAVMAIGVLALSASLARLSGHTIAGGVLILLYAYVARFLTAGYNAAAGGLVQISPQMDGAARTLGASPERIIRELHWPLARLSLLAGAAIVAIDIAKELPATLILRPFNFETLSTQIYRLAADERLADAAPAALILIALGLVPAIALSLIADNQQKTRKRETLAGLETQTAS</sequence>
<dbReference type="RefSeq" id="WP_379880346.1">
    <property type="nucleotide sequence ID" value="NZ_JBHPON010000001.1"/>
</dbReference>
<keyword evidence="2" id="KW-0813">Transport</keyword>
<protein>
    <submittedName>
        <fullName evidence="10">ABC transporter permease</fullName>
    </submittedName>
</protein>
<name>A0ABW1KSX3_9PROT</name>
<evidence type="ECO:0000256" key="5">
    <source>
        <dbReference type="ARBA" id="ARBA00022692"/>
    </source>
</evidence>
<evidence type="ECO:0000313" key="10">
    <source>
        <dbReference type="EMBL" id="MFC6034335.1"/>
    </source>
</evidence>
<evidence type="ECO:0000256" key="4">
    <source>
        <dbReference type="ARBA" id="ARBA00022519"/>
    </source>
</evidence>
<organism evidence="10 11">
    <name type="scientific">Hyphococcus aureus</name>
    <dbReference type="NCBI Taxonomy" id="2666033"/>
    <lineage>
        <taxon>Bacteria</taxon>
        <taxon>Pseudomonadati</taxon>
        <taxon>Pseudomonadota</taxon>
        <taxon>Alphaproteobacteria</taxon>
        <taxon>Parvularculales</taxon>
        <taxon>Parvularculaceae</taxon>
        <taxon>Hyphococcus</taxon>
    </lineage>
</organism>
<keyword evidence="4" id="KW-0997">Cell inner membrane</keyword>
<dbReference type="SUPFAM" id="SSF161098">
    <property type="entry name" value="MetI-like"/>
    <property type="match status" value="2"/>
</dbReference>